<feature type="region of interest" description="Disordered" evidence="1">
    <location>
        <begin position="207"/>
        <end position="228"/>
    </location>
</feature>
<protein>
    <recommendedName>
        <fullName evidence="5">Cell wall protein</fullName>
    </recommendedName>
</protein>
<name>A0A1L7X6N7_9HELO</name>
<evidence type="ECO:0000256" key="1">
    <source>
        <dbReference type="SAM" id="MobiDB-lite"/>
    </source>
</evidence>
<dbReference type="OrthoDB" id="3638982at2759"/>
<reference evidence="3 4" key="1">
    <citation type="submission" date="2016-03" db="EMBL/GenBank/DDBJ databases">
        <authorList>
            <person name="Ploux O."/>
        </authorList>
    </citation>
    <scope>NUCLEOTIDE SEQUENCE [LARGE SCALE GENOMIC DNA]</scope>
    <source>
        <strain evidence="3 4">UAMH 11012</strain>
    </source>
</reference>
<organism evidence="3 4">
    <name type="scientific">Phialocephala subalpina</name>
    <dbReference type="NCBI Taxonomy" id="576137"/>
    <lineage>
        <taxon>Eukaryota</taxon>
        <taxon>Fungi</taxon>
        <taxon>Dikarya</taxon>
        <taxon>Ascomycota</taxon>
        <taxon>Pezizomycotina</taxon>
        <taxon>Leotiomycetes</taxon>
        <taxon>Helotiales</taxon>
        <taxon>Mollisiaceae</taxon>
        <taxon>Phialocephala</taxon>
        <taxon>Phialocephala fortinii species complex</taxon>
    </lineage>
</organism>
<dbReference type="EMBL" id="FJOG01000016">
    <property type="protein sequence ID" value="CZR60674.1"/>
    <property type="molecule type" value="Genomic_DNA"/>
</dbReference>
<feature type="signal peptide" evidence="2">
    <location>
        <begin position="1"/>
        <end position="20"/>
    </location>
</feature>
<sequence length="241" mass="23908">MQYSSTLLLLLGAFTSVSLAAPAIIVIEDASTPTTPDAASPAEPAASATSTKPAAGSSAGTGSTGACSSAVMALAQGIQSNIDDQNNELTTVTALGNVLAQNPVDATLYSATQSSLLGFVTKGITIRENNQKIAPQGNPALPGLATVAMAQMTELNLTMSLAVPASGQIDVAGSNTTVEALKGDFKGGIVQNMKNLAAAMTNCTAPAAAGGAGTKATPSPSSTVNASKEAARLARGVFKRL</sequence>
<feature type="chain" id="PRO_5012205518" description="Cell wall protein" evidence="2">
    <location>
        <begin position="21"/>
        <end position="241"/>
    </location>
</feature>
<evidence type="ECO:0008006" key="5">
    <source>
        <dbReference type="Google" id="ProtNLM"/>
    </source>
</evidence>
<gene>
    <name evidence="3" type="ORF">PAC_10570</name>
</gene>
<keyword evidence="2" id="KW-0732">Signal</keyword>
<keyword evidence="4" id="KW-1185">Reference proteome</keyword>
<evidence type="ECO:0000313" key="3">
    <source>
        <dbReference type="EMBL" id="CZR60674.1"/>
    </source>
</evidence>
<evidence type="ECO:0000313" key="4">
    <source>
        <dbReference type="Proteomes" id="UP000184330"/>
    </source>
</evidence>
<dbReference type="Proteomes" id="UP000184330">
    <property type="component" value="Unassembled WGS sequence"/>
</dbReference>
<dbReference type="AlphaFoldDB" id="A0A1L7X6N7"/>
<feature type="compositionally biased region" description="Low complexity" evidence="1">
    <location>
        <begin position="207"/>
        <end position="220"/>
    </location>
</feature>
<feature type="region of interest" description="Disordered" evidence="1">
    <location>
        <begin position="32"/>
        <end position="60"/>
    </location>
</feature>
<accession>A0A1L7X6N7</accession>
<dbReference type="STRING" id="576137.A0A1L7X6N7"/>
<evidence type="ECO:0000256" key="2">
    <source>
        <dbReference type="SAM" id="SignalP"/>
    </source>
</evidence>
<proteinExistence type="predicted"/>